<dbReference type="InterPro" id="IPR036922">
    <property type="entry name" value="Rieske_2Fe-2S_sf"/>
</dbReference>
<protein>
    <submittedName>
        <fullName evidence="7">(2Fe-2S) ferredoxin</fullName>
    </submittedName>
</protein>
<keyword evidence="3" id="KW-0408">Iron</keyword>
<dbReference type="Gene3D" id="3.30.9.10">
    <property type="entry name" value="D-Amino Acid Oxidase, subunit A, domain 2"/>
    <property type="match status" value="1"/>
</dbReference>
<evidence type="ECO:0000256" key="5">
    <source>
        <dbReference type="ARBA" id="ARBA00023157"/>
    </source>
</evidence>
<keyword evidence="8" id="KW-1185">Reference proteome</keyword>
<evidence type="ECO:0000256" key="4">
    <source>
        <dbReference type="ARBA" id="ARBA00023014"/>
    </source>
</evidence>
<evidence type="ECO:0000313" key="8">
    <source>
        <dbReference type="Proteomes" id="UP000321532"/>
    </source>
</evidence>
<dbReference type="PANTHER" id="PTHR13847">
    <property type="entry name" value="SARCOSINE DEHYDROGENASE-RELATED"/>
    <property type="match status" value="1"/>
</dbReference>
<dbReference type="Gene3D" id="2.102.10.10">
    <property type="entry name" value="Rieske [2Fe-2S] iron-sulphur domain"/>
    <property type="match status" value="1"/>
</dbReference>
<name>A0A512B1I3_9BACT</name>
<feature type="domain" description="Rieske" evidence="6">
    <location>
        <begin position="433"/>
        <end position="517"/>
    </location>
</feature>
<evidence type="ECO:0000256" key="1">
    <source>
        <dbReference type="ARBA" id="ARBA00022714"/>
    </source>
</evidence>
<dbReference type="GO" id="GO:0016020">
    <property type="term" value="C:membrane"/>
    <property type="evidence" value="ECO:0007669"/>
    <property type="project" value="InterPro"/>
</dbReference>
<dbReference type="InterPro" id="IPR036188">
    <property type="entry name" value="FAD/NAD-bd_sf"/>
</dbReference>
<dbReference type="Pfam" id="PF01266">
    <property type="entry name" value="DAO"/>
    <property type="match status" value="1"/>
</dbReference>
<evidence type="ECO:0000313" key="7">
    <source>
        <dbReference type="EMBL" id="GEO05813.1"/>
    </source>
</evidence>
<dbReference type="Pfam" id="PF00355">
    <property type="entry name" value="Rieske"/>
    <property type="match status" value="1"/>
</dbReference>
<dbReference type="GO" id="GO:0046872">
    <property type="term" value="F:metal ion binding"/>
    <property type="evidence" value="ECO:0007669"/>
    <property type="project" value="UniProtKB-KW"/>
</dbReference>
<gene>
    <name evidence="7" type="ORF">AAE02nite_34770</name>
</gene>
<reference evidence="7 8" key="1">
    <citation type="submission" date="2019-07" db="EMBL/GenBank/DDBJ databases">
        <title>Whole genome shotgun sequence of Adhaeribacter aerolatus NBRC 106133.</title>
        <authorList>
            <person name="Hosoyama A."/>
            <person name="Uohara A."/>
            <person name="Ohji S."/>
            <person name="Ichikawa N."/>
        </authorList>
    </citation>
    <scope>NUCLEOTIDE SEQUENCE [LARGE SCALE GENOMIC DNA]</scope>
    <source>
        <strain evidence="7 8">NBRC 106133</strain>
    </source>
</reference>
<evidence type="ECO:0000256" key="3">
    <source>
        <dbReference type="ARBA" id="ARBA00023004"/>
    </source>
</evidence>
<keyword evidence="2" id="KW-0479">Metal-binding</keyword>
<dbReference type="GO" id="GO:0005737">
    <property type="term" value="C:cytoplasm"/>
    <property type="evidence" value="ECO:0007669"/>
    <property type="project" value="TreeGrafter"/>
</dbReference>
<dbReference type="PANTHER" id="PTHR13847:SF281">
    <property type="entry name" value="FAD DEPENDENT OXIDOREDUCTASE DOMAIN-CONTAINING PROTEIN"/>
    <property type="match status" value="1"/>
</dbReference>
<dbReference type="GO" id="GO:0051537">
    <property type="term" value="F:2 iron, 2 sulfur cluster binding"/>
    <property type="evidence" value="ECO:0007669"/>
    <property type="project" value="UniProtKB-KW"/>
</dbReference>
<keyword evidence="4" id="KW-0411">Iron-sulfur</keyword>
<dbReference type="OrthoDB" id="9767869at2"/>
<keyword evidence="5" id="KW-1015">Disulfide bond</keyword>
<dbReference type="PRINTS" id="PR00162">
    <property type="entry name" value="RIESKE"/>
</dbReference>
<dbReference type="InterPro" id="IPR005805">
    <property type="entry name" value="Rieske_Fe-S_prot_C"/>
</dbReference>
<dbReference type="SUPFAM" id="SSF50022">
    <property type="entry name" value="ISP domain"/>
    <property type="match status" value="1"/>
</dbReference>
<dbReference type="EMBL" id="BJYS01000027">
    <property type="protein sequence ID" value="GEO05813.1"/>
    <property type="molecule type" value="Genomic_DNA"/>
</dbReference>
<keyword evidence="1" id="KW-0001">2Fe-2S</keyword>
<dbReference type="AlphaFoldDB" id="A0A512B1I3"/>
<accession>A0A512B1I3</accession>
<comment type="caution">
    <text evidence="7">The sequence shown here is derived from an EMBL/GenBank/DDBJ whole genome shotgun (WGS) entry which is preliminary data.</text>
</comment>
<dbReference type="InterPro" id="IPR006076">
    <property type="entry name" value="FAD-dep_OxRdtase"/>
</dbReference>
<dbReference type="RefSeq" id="WP_146900600.1">
    <property type="nucleotide sequence ID" value="NZ_BJYS01000027.1"/>
</dbReference>
<dbReference type="Gene3D" id="3.50.50.60">
    <property type="entry name" value="FAD/NAD(P)-binding domain"/>
    <property type="match status" value="1"/>
</dbReference>
<dbReference type="PROSITE" id="PS51296">
    <property type="entry name" value="RIESKE"/>
    <property type="match status" value="1"/>
</dbReference>
<evidence type="ECO:0000259" key="6">
    <source>
        <dbReference type="PROSITE" id="PS51296"/>
    </source>
</evidence>
<sequence>MKSNTGSTHSIWMHGVEMPYTAALAENITCDVCVVGAGISGLTTAYLLAKEGKAVVVIDSKTIGGGETGRTTAHLSNVFDDRYYVMNKLRGEKTARLLAESHTYAIRKIEEIAKEENIDCDFERVNGYLFAQPSDSEDYLNQELEAARQLGFHDLVKLQQCPVPSLSQGACLCFPNQAIFHPLRYLAGLSRAILDNEKCAIFTYTHAQEFSAENGLQRVKTADGYTITANHLVVATNSPINDRVTIHTKQAPYRTYVIGVKIFNDAVPNALYWDNSEPYHYIRLVKDRHPDSLNAGEEGYNVMIVGGEDHKTGQEDSEQERLDCLEQWIREKLPMAGDVVYRWSGQVLEPTDYVAYIGRNPGDDNVYIATGDSGQGMTHGTIAGVLITDLIMNRPNAWEEVYDPGRIVLKSAPEFLKENLNVAAQFKDYVTPGEVADAGEVAPGTGNVIRRGVAKVAVYCDLSGKRHEMSAVCPHMGCIVRWNEVEKTWDCPCHGSRFDATGEVLAGPAIVGLGKPA</sequence>
<dbReference type="InterPro" id="IPR017941">
    <property type="entry name" value="Rieske_2Fe-2S"/>
</dbReference>
<proteinExistence type="predicted"/>
<dbReference type="SUPFAM" id="SSF51905">
    <property type="entry name" value="FAD/NAD(P)-binding domain"/>
    <property type="match status" value="1"/>
</dbReference>
<evidence type="ECO:0000256" key="2">
    <source>
        <dbReference type="ARBA" id="ARBA00022723"/>
    </source>
</evidence>
<dbReference type="Proteomes" id="UP000321532">
    <property type="component" value="Unassembled WGS sequence"/>
</dbReference>
<organism evidence="7 8">
    <name type="scientific">Adhaeribacter aerolatus</name>
    <dbReference type="NCBI Taxonomy" id="670289"/>
    <lineage>
        <taxon>Bacteria</taxon>
        <taxon>Pseudomonadati</taxon>
        <taxon>Bacteroidota</taxon>
        <taxon>Cytophagia</taxon>
        <taxon>Cytophagales</taxon>
        <taxon>Hymenobacteraceae</taxon>
        <taxon>Adhaeribacter</taxon>
    </lineage>
</organism>